<proteinExistence type="predicted"/>
<protein>
    <submittedName>
        <fullName evidence="1">(African queen) hypothetical protein</fullName>
    </submittedName>
</protein>
<reference evidence="1" key="1">
    <citation type="submission" date="2021-09" db="EMBL/GenBank/DDBJ databases">
        <authorList>
            <person name="Martin H S."/>
        </authorList>
    </citation>
    <scope>NUCLEOTIDE SEQUENCE</scope>
</reference>
<accession>A0A8J2QBI6</accession>
<sequence length="81" mass="8769">MALETIAKTAQKTAAVIGTAIFDELGCVTDLRGGKLWRQKTVQASVALEVVVVCLTPISQPALMSDKCLIVINYYRPELFG</sequence>
<evidence type="ECO:0000313" key="1">
    <source>
        <dbReference type="EMBL" id="CAG9558619.1"/>
    </source>
</evidence>
<organism evidence="1 2">
    <name type="scientific">Danaus chrysippus</name>
    <name type="common">African queen</name>
    <dbReference type="NCBI Taxonomy" id="151541"/>
    <lineage>
        <taxon>Eukaryota</taxon>
        <taxon>Metazoa</taxon>
        <taxon>Ecdysozoa</taxon>
        <taxon>Arthropoda</taxon>
        <taxon>Hexapoda</taxon>
        <taxon>Insecta</taxon>
        <taxon>Pterygota</taxon>
        <taxon>Neoptera</taxon>
        <taxon>Endopterygota</taxon>
        <taxon>Lepidoptera</taxon>
        <taxon>Glossata</taxon>
        <taxon>Ditrysia</taxon>
        <taxon>Papilionoidea</taxon>
        <taxon>Nymphalidae</taxon>
        <taxon>Danainae</taxon>
        <taxon>Danaini</taxon>
        <taxon>Danaina</taxon>
        <taxon>Danaus</taxon>
        <taxon>Anosia</taxon>
    </lineage>
</organism>
<keyword evidence="2" id="KW-1185">Reference proteome</keyword>
<dbReference type="EMBL" id="CAKASE010000043">
    <property type="protein sequence ID" value="CAG9558619.1"/>
    <property type="molecule type" value="Genomic_DNA"/>
</dbReference>
<evidence type="ECO:0000313" key="2">
    <source>
        <dbReference type="Proteomes" id="UP000789524"/>
    </source>
</evidence>
<dbReference type="AlphaFoldDB" id="A0A8J2QBI6"/>
<dbReference type="Proteomes" id="UP000789524">
    <property type="component" value="Unassembled WGS sequence"/>
</dbReference>
<gene>
    <name evidence="1" type="ORF">DCHRY22_LOCUS671</name>
</gene>
<comment type="caution">
    <text evidence="1">The sequence shown here is derived from an EMBL/GenBank/DDBJ whole genome shotgun (WGS) entry which is preliminary data.</text>
</comment>
<name>A0A8J2QBI6_9NEOP</name>